<evidence type="ECO:0000256" key="2">
    <source>
        <dbReference type="ARBA" id="ARBA00022448"/>
    </source>
</evidence>
<protein>
    <recommendedName>
        <fullName evidence="8">Major facilitator superfamily (MFS) profile domain-containing protein</fullName>
    </recommendedName>
</protein>
<dbReference type="Gene3D" id="1.20.1250.20">
    <property type="entry name" value="MFS general substrate transporter like domains"/>
    <property type="match status" value="2"/>
</dbReference>
<proteinExistence type="predicted"/>
<keyword evidence="2" id="KW-0813">Transport</keyword>
<evidence type="ECO:0000259" key="8">
    <source>
        <dbReference type="PROSITE" id="PS50850"/>
    </source>
</evidence>
<gene>
    <name evidence="9" type="ORF">PRZ48_010372</name>
</gene>
<evidence type="ECO:0000256" key="5">
    <source>
        <dbReference type="ARBA" id="ARBA00023136"/>
    </source>
</evidence>
<feature type="transmembrane region" description="Helical" evidence="7">
    <location>
        <begin position="157"/>
        <end position="180"/>
    </location>
</feature>
<feature type="transmembrane region" description="Helical" evidence="7">
    <location>
        <begin position="294"/>
        <end position="317"/>
    </location>
</feature>
<dbReference type="Proteomes" id="UP001305779">
    <property type="component" value="Unassembled WGS sequence"/>
</dbReference>
<comment type="subcellular location">
    <subcellularLocation>
        <location evidence="1">Membrane</location>
        <topology evidence="1">Multi-pass membrane protein</topology>
    </subcellularLocation>
</comment>
<feature type="transmembrane region" description="Helical" evidence="7">
    <location>
        <begin position="103"/>
        <end position="123"/>
    </location>
</feature>
<evidence type="ECO:0000256" key="7">
    <source>
        <dbReference type="SAM" id="Phobius"/>
    </source>
</evidence>
<dbReference type="Pfam" id="PF07690">
    <property type="entry name" value="MFS_1"/>
    <property type="match status" value="1"/>
</dbReference>
<feature type="transmembrane region" description="Helical" evidence="7">
    <location>
        <begin position="390"/>
        <end position="408"/>
    </location>
</feature>
<accession>A0ABR0E8G3</accession>
<dbReference type="PANTHER" id="PTHR43791:SF40">
    <property type="entry name" value="THIAMINE PATHWAY TRANSPORTER THI73"/>
    <property type="match status" value="1"/>
</dbReference>
<keyword evidence="3 7" id="KW-0812">Transmembrane</keyword>
<feature type="transmembrane region" description="Helical" evidence="7">
    <location>
        <begin position="65"/>
        <end position="83"/>
    </location>
</feature>
<sequence>MTEYPAKHLEKGSGLQRSNTRTSYTARQSKTSIDDALYYLRQHADVLGEQDIDLKRLRRKIDWRILPIMYFLMGLQFLDKYVFKYAIIMALPEDLDLEKGNRLNNAASSIFWTYLAFSPVVGLTLNKVPVAKFVGVAMALWGIVNACLAAVQNYPQIMAIRLLMGMADAAIPPSLMLLSAQYYRKDEQAIRYAIWFSSIGMAEILGGFISYGFQFVTNTSLASWRIMYLVLGIISAVAGIVCLVLMPDTPMNARFLTDAEKTAILHHVSHNKTGIASRHWELGQIKEFVSDPQIWLLALNVTIIACGTGITTTYGAKLIKSFGFTSKEAALLSTPGGAVGLVAILFGAYCVHKHWLQRWAVCTIGYSLAFIGAALLAWTPQHNQGAKLTGIYMIQFSLSTVAIKYQWVAANVAGHTKRGLAAAMLSGANSLGQIIAPYAVQQKDAPEYHTGKDVLVATKLSAIFIIIFLALYYVWENRRRDRVYGPANDVVQQDLAHSMEVDDGREDVTPDDSSETWANLTDRQRKSFRYMY</sequence>
<reference evidence="9 10" key="1">
    <citation type="journal article" date="2023" name="G3 (Bethesda)">
        <title>A chromosome-level genome assembly of Zasmidium syzygii isolated from banana leaves.</title>
        <authorList>
            <person name="van Westerhoven A.C."/>
            <person name="Mehrabi R."/>
            <person name="Talebi R."/>
            <person name="Steentjes M.B.F."/>
            <person name="Corcolon B."/>
            <person name="Chong P.A."/>
            <person name="Kema G.H.J."/>
            <person name="Seidl M.F."/>
        </authorList>
    </citation>
    <scope>NUCLEOTIDE SEQUENCE [LARGE SCALE GENOMIC DNA]</scope>
    <source>
        <strain evidence="9 10">P124</strain>
    </source>
</reference>
<organism evidence="9 10">
    <name type="scientific">Zasmidium cellare</name>
    <name type="common">Wine cellar mold</name>
    <name type="synonym">Racodium cellare</name>
    <dbReference type="NCBI Taxonomy" id="395010"/>
    <lineage>
        <taxon>Eukaryota</taxon>
        <taxon>Fungi</taxon>
        <taxon>Dikarya</taxon>
        <taxon>Ascomycota</taxon>
        <taxon>Pezizomycotina</taxon>
        <taxon>Dothideomycetes</taxon>
        <taxon>Dothideomycetidae</taxon>
        <taxon>Mycosphaerellales</taxon>
        <taxon>Mycosphaerellaceae</taxon>
        <taxon>Zasmidium</taxon>
    </lineage>
</organism>
<feature type="domain" description="Major facilitator superfamily (MFS) profile" evidence="8">
    <location>
        <begin position="65"/>
        <end position="479"/>
    </location>
</feature>
<evidence type="ECO:0000256" key="1">
    <source>
        <dbReference type="ARBA" id="ARBA00004141"/>
    </source>
</evidence>
<comment type="caution">
    <text evidence="9">The sequence shown here is derived from an EMBL/GenBank/DDBJ whole genome shotgun (WGS) entry which is preliminary data.</text>
</comment>
<feature type="transmembrane region" description="Helical" evidence="7">
    <location>
        <begin position="192"/>
        <end position="214"/>
    </location>
</feature>
<dbReference type="EMBL" id="JAXOVC010000008">
    <property type="protein sequence ID" value="KAK4497719.1"/>
    <property type="molecule type" value="Genomic_DNA"/>
</dbReference>
<dbReference type="SUPFAM" id="SSF103473">
    <property type="entry name" value="MFS general substrate transporter"/>
    <property type="match status" value="1"/>
</dbReference>
<feature type="transmembrane region" description="Helical" evidence="7">
    <location>
        <begin position="455"/>
        <end position="475"/>
    </location>
</feature>
<feature type="compositionally biased region" description="Polar residues" evidence="6">
    <location>
        <begin position="15"/>
        <end position="27"/>
    </location>
</feature>
<feature type="transmembrane region" description="Helical" evidence="7">
    <location>
        <begin position="329"/>
        <end position="352"/>
    </location>
</feature>
<dbReference type="PROSITE" id="PS50850">
    <property type="entry name" value="MFS"/>
    <property type="match status" value="1"/>
</dbReference>
<feature type="transmembrane region" description="Helical" evidence="7">
    <location>
        <begin position="130"/>
        <end position="151"/>
    </location>
</feature>
<dbReference type="InterPro" id="IPR020846">
    <property type="entry name" value="MFS_dom"/>
</dbReference>
<evidence type="ECO:0000256" key="3">
    <source>
        <dbReference type="ARBA" id="ARBA00022692"/>
    </source>
</evidence>
<feature type="transmembrane region" description="Helical" evidence="7">
    <location>
        <begin position="359"/>
        <end position="378"/>
    </location>
</feature>
<evidence type="ECO:0000313" key="9">
    <source>
        <dbReference type="EMBL" id="KAK4497719.1"/>
    </source>
</evidence>
<dbReference type="InterPro" id="IPR036259">
    <property type="entry name" value="MFS_trans_sf"/>
</dbReference>
<evidence type="ECO:0000256" key="4">
    <source>
        <dbReference type="ARBA" id="ARBA00022989"/>
    </source>
</evidence>
<name>A0ABR0E8G3_ZASCE</name>
<keyword evidence="10" id="KW-1185">Reference proteome</keyword>
<evidence type="ECO:0000313" key="10">
    <source>
        <dbReference type="Proteomes" id="UP001305779"/>
    </source>
</evidence>
<keyword evidence="4 7" id="KW-1133">Transmembrane helix</keyword>
<dbReference type="InterPro" id="IPR011701">
    <property type="entry name" value="MFS"/>
</dbReference>
<feature type="compositionally biased region" description="Basic and acidic residues" evidence="6">
    <location>
        <begin position="1"/>
        <end position="11"/>
    </location>
</feature>
<feature type="region of interest" description="Disordered" evidence="6">
    <location>
        <begin position="1"/>
        <end position="27"/>
    </location>
</feature>
<dbReference type="PANTHER" id="PTHR43791">
    <property type="entry name" value="PERMEASE-RELATED"/>
    <property type="match status" value="1"/>
</dbReference>
<feature type="transmembrane region" description="Helical" evidence="7">
    <location>
        <begin position="226"/>
        <end position="246"/>
    </location>
</feature>
<feature type="transmembrane region" description="Helical" evidence="7">
    <location>
        <begin position="420"/>
        <end position="440"/>
    </location>
</feature>
<keyword evidence="5 7" id="KW-0472">Membrane</keyword>
<evidence type="ECO:0000256" key="6">
    <source>
        <dbReference type="SAM" id="MobiDB-lite"/>
    </source>
</evidence>